<keyword evidence="3" id="KW-0805">Transcription regulation</keyword>
<dbReference type="GO" id="GO:0006351">
    <property type="term" value="P:DNA-templated transcription"/>
    <property type="evidence" value="ECO:0007669"/>
    <property type="project" value="InterPro"/>
</dbReference>
<comment type="caution">
    <text evidence="8">The sequence shown here is derived from an EMBL/GenBank/DDBJ whole genome shotgun (WGS) entry which is preliminary data.</text>
</comment>
<dbReference type="Proteomes" id="UP000249363">
    <property type="component" value="Unassembled WGS sequence"/>
</dbReference>
<evidence type="ECO:0000256" key="3">
    <source>
        <dbReference type="ARBA" id="ARBA00023015"/>
    </source>
</evidence>
<evidence type="ECO:0000256" key="4">
    <source>
        <dbReference type="ARBA" id="ARBA00023125"/>
    </source>
</evidence>
<evidence type="ECO:0000256" key="1">
    <source>
        <dbReference type="ARBA" id="ARBA00022723"/>
    </source>
</evidence>
<keyword evidence="6" id="KW-0539">Nucleus</keyword>
<gene>
    <name evidence="8" type="ORF">BHQ10_009906</name>
</gene>
<keyword evidence="4" id="KW-0238">DNA-binding</keyword>
<dbReference type="GO" id="GO:0008270">
    <property type="term" value="F:zinc ion binding"/>
    <property type="evidence" value="ECO:0007669"/>
    <property type="project" value="InterPro"/>
</dbReference>
<dbReference type="PANTHER" id="PTHR31944:SF131">
    <property type="entry name" value="HEME-RESPONSIVE ZINC FINGER TRANSCRIPTION FACTOR HAP1"/>
    <property type="match status" value="1"/>
</dbReference>
<keyword evidence="2" id="KW-0862">Zinc</keyword>
<evidence type="ECO:0000256" key="5">
    <source>
        <dbReference type="ARBA" id="ARBA00023163"/>
    </source>
</evidence>
<dbReference type="InterPro" id="IPR051430">
    <property type="entry name" value="Fungal_TF_Env_Response"/>
</dbReference>
<reference evidence="8 9" key="1">
    <citation type="journal article" date="2017" name="Biotechnol. Biofuels">
        <title>Differential beta-glucosidase expression as a function of carbon source availability in Talaromyces amestolkiae: a genomic and proteomic approach.</title>
        <authorList>
            <person name="de Eugenio L.I."/>
            <person name="Mendez-Liter J.A."/>
            <person name="Nieto-Dominguez M."/>
            <person name="Alonso L."/>
            <person name="Gil-Munoz J."/>
            <person name="Barriuso J."/>
            <person name="Prieto A."/>
            <person name="Martinez M.J."/>
        </authorList>
    </citation>
    <scope>NUCLEOTIDE SEQUENCE [LARGE SCALE GENOMIC DNA]</scope>
    <source>
        <strain evidence="8 9">CIB</strain>
    </source>
</reference>
<keyword evidence="1" id="KW-0479">Metal-binding</keyword>
<dbReference type="GeneID" id="63799120"/>
<dbReference type="AlphaFoldDB" id="A0A364LDK2"/>
<dbReference type="Pfam" id="PF04082">
    <property type="entry name" value="Fungal_trans"/>
    <property type="match status" value="1"/>
</dbReference>
<dbReference type="EMBL" id="MIKG01000027">
    <property type="protein sequence ID" value="RAO73894.1"/>
    <property type="molecule type" value="Genomic_DNA"/>
</dbReference>
<dbReference type="CDD" id="cd12148">
    <property type="entry name" value="fungal_TF_MHR"/>
    <property type="match status" value="1"/>
</dbReference>
<protein>
    <recommendedName>
        <fullName evidence="7">Xylanolytic transcriptional activator regulatory domain-containing protein</fullName>
    </recommendedName>
</protein>
<sequence length="356" mass="39948">MGLHLDPSHYDDMSVLDTELRRRLWATIMELNVQASLDAGMPPIVSIQDFDTEPPSNIDDTDMDDSTQKISPKLHTVVTDTSLQIFLFDCLRPRLNILRMMNGLNPDMSRDKIVALTSEINNHCNNCREFVKKDPQTGSDVFRHNLSDLLIRRFLLSLHRPWACRAHAGPLSYFSRKISYDAAATLLSPTTDDSFAHLLLRGSGIFKNRIIHVSLALASELLIEIQDKGSNPITQQPWDYRSMLVAAVHEARSQSAQRMKFGETNVKLHMKLSIVLTKAEDPTLGQSLQEQMIESARDSLQMSYATIQANIGLPASPLYDVTLNMQDFSPLLNFDDILNAADLALDEATASLSSMY</sequence>
<evidence type="ECO:0000313" key="8">
    <source>
        <dbReference type="EMBL" id="RAO73894.1"/>
    </source>
</evidence>
<keyword evidence="9" id="KW-1185">Reference proteome</keyword>
<dbReference type="OrthoDB" id="4337792at2759"/>
<keyword evidence="5" id="KW-0804">Transcription</keyword>
<dbReference type="InterPro" id="IPR007219">
    <property type="entry name" value="XnlR_reg_dom"/>
</dbReference>
<dbReference type="PANTHER" id="PTHR31944">
    <property type="entry name" value="HEME-RESPONSIVE ZINC FINGER TRANSCRIPTION FACTOR HAP1"/>
    <property type="match status" value="1"/>
</dbReference>
<proteinExistence type="predicted"/>
<dbReference type="GO" id="GO:0000978">
    <property type="term" value="F:RNA polymerase II cis-regulatory region sequence-specific DNA binding"/>
    <property type="evidence" value="ECO:0007669"/>
    <property type="project" value="TreeGrafter"/>
</dbReference>
<dbReference type="GO" id="GO:0005634">
    <property type="term" value="C:nucleus"/>
    <property type="evidence" value="ECO:0007669"/>
    <property type="project" value="TreeGrafter"/>
</dbReference>
<dbReference type="RefSeq" id="XP_040738408.1">
    <property type="nucleotide sequence ID" value="XM_040882872.1"/>
</dbReference>
<evidence type="ECO:0000259" key="7">
    <source>
        <dbReference type="Pfam" id="PF04082"/>
    </source>
</evidence>
<feature type="domain" description="Xylanolytic transcriptional activator regulatory" evidence="7">
    <location>
        <begin position="1"/>
        <end position="74"/>
    </location>
</feature>
<evidence type="ECO:0000256" key="2">
    <source>
        <dbReference type="ARBA" id="ARBA00022833"/>
    </source>
</evidence>
<dbReference type="GO" id="GO:0001228">
    <property type="term" value="F:DNA-binding transcription activator activity, RNA polymerase II-specific"/>
    <property type="evidence" value="ECO:0007669"/>
    <property type="project" value="TreeGrafter"/>
</dbReference>
<evidence type="ECO:0000256" key="6">
    <source>
        <dbReference type="ARBA" id="ARBA00023242"/>
    </source>
</evidence>
<organism evidence="8 9">
    <name type="scientific">Talaromyces amestolkiae</name>
    <dbReference type="NCBI Taxonomy" id="1196081"/>
    <lineage>
        <taxon>Eukaryota</taxon>
        <taxon>Fungi</taxon>
        <taxon>Dikarya</taxon>
        <taxon>Ascomycota</taxon>
        <taxon>Pezizomycotina</taxon>
        <taxon>Eurotiomycetes</taxon>
        <taxon>Eurotiomycetidae</taxon>
        <taxon>Eurotiales</taxon>
        <taxon>Trichocomaceae</taxon>
        <taxon>Talaromyces</taxon>
        <taxon>Talaromyces sect. Talaromyces</taxon>
    </lineage>
</organism>
<evidence type="ECO:0000313" key="9">
    <source>
        <dbReference type="Proteomes" id="UP000249363"/>
    </source>
</evidence>
<accession>A0A364LDK2</accession>
<name>A0A364LDK2_TALAM</name>